<organism evidence="1">
    <name type="scientific">marine sediment metagenome</name>
    <dbReference type="NCBI Taxonomy" id="412755"/>
    <lineage>
        <taxon>unclassified sequences</taxon>
        <taxon>metagenomes</taxon>
        <taxon>ecological metagenomes</taxon>
    </lineage>
</organism>
<reference evidence="1" key="1">
    <citation type="journal article" date="2014" name="Front. Microbiol.">
        <title>High frequency of phylogenetically diverse reductive dehalogenase-homologous genes in deep subseafloor sedimentary metagenomes.</title>
        <authorList>
            <person name="Kawai M."/>
            <person name="Futagami T."/>
            <person name="Toyoda A."/>
            <person name="Takaki Y."/>
            <person name="Nishi S."/>
            <person name="Hori S."/>
            <person name="Arai W."/>
            <person name="Tsubouchi T."/>
            <person name="Morono Y."/>
            <person name="Uchiyama I."/>
            <person name="Ito T."/>
            <person name="Fujiyama A."/>
            <person name="Inagaki F."/>
            <person name="Takami H."/>
        </authorList>
    </citation>
    <scope>NUCLEOTIDE SEQUENCE</scope>
    <source>
        <strain evidence="1">Expedition CK06-06</strain>
    </source>
</reference>
<accession>X0SST2</accession>
<sequence>MKPELVKVGEYAGWVEVDKETFVQVIKDKSVSEAMQDGSINPVRYYIR</sequence>
<name>X0SST2_9ZZZZ</name>
<evidence type="ECO:0000313" key="1">
    <source>
        <dbReference type="EMBL" id="GAF84034.1"/>
    </source>
</evidence>
<protein>
    <submittedName>
        <fullName evidence="1">Uncharacterized protein</fullName>
    </submittedName>
</protein>
<proteinExistence type="predicted"/>
<comment type="caution">
    <text evidence="1">The sequence shown here is derived from an EMBL/GenBank/DDBJ whole genome shotgun (WGS) entry which is preliminary data.</text>
</comment>
<dbReference type="AlphaFoldDB" id="X0SST2"/>
<dbReference type="EMBL" id="BARS01003542">
    <property type="protein sequence ID" value="GAF84034.1"/>
    <property type="molecule type" value="Genomic_DNA"/>
</dbReference>
<gene>
    <name evidence="1" type="ORF">S01H1_06867</name>
</gene>